<sequence length="59" mass="6592">MPGTKPDWQAGQGLGAERADRIELVYLPAYSPEANPDEYLNRDLKTNLRQGPVARQPIN</sequence>
<dbReference type="Proteomes" id="UP001595974">
    <property type="component" value="Unassembled WGS sequence"/>
</dbReference>
<accession>A0ABW1ANP2</accession>
<evidence type="ECO:0000313" key="3">
    <source>
        <dbReference type="Proteomes" id="UP001595974"/>
    </source>
</evidence>
<evidence type="ECO:0000313" key="2">
    <source>
        <dbReference type="EMBL" id="MFC5768656.1"/>
    </source>
</evidence>
<reference evidence="3" key="1">
    <citation type="journal article" date="2019" name="Int. J. Syst. Evol. Microbiol.">
        <title>The Global Catalogue of Microorganisms (GCM) 10K type strain sequencing project: providing services to taxonomists for standard genome sequencing and annotation.</title>
        <authorList>
            <consortium name="The Broad Institute Genomics Platform"/>
            <consortium name="The Broad Institute Genome Sequencing Center for Infectious Disease"/>
            <person name="Wu L."/>
            <person name="Ma J."/>
        </authorList>
    </citation>
    <scope>NUCLEOTIDE SEQUENCE [LARGE SCALE GENOMIC DNA]</scope>
    <source>
        <strain evidence="3">SHR3</strain>
    </source>
</reference>
<protein>
    <submittedName>
        <fullName evidence="2">Transposase</fullName>
    </submittedName>
</protein>
<keyword evidence="3" id="KW-1185">Reference proteome</keyword>
<feature type="domain" description="Tc1-like transposase DDE" evidence="1">
    <location>
        <begin position="16"/>
        <end position="50"/>
    </location>
</feature>
<proteinExistence type="predicted"/>
<dbReference type="Pfam" id="PF13358">
    <property type="entry name" value="DDE_3"/>
    <property type="match status" value="1"/>
</dbReference>
<name>A0ABW1ANP2_9RHOO</name>
<dbReference type="RefSeq" id="WP_157748560.1">
    <property type="nucleotide sequence ID" value="NZ_JBHSOG010000014.1"/>
</dbReference>
<dbReference type="InterPro" id="IPR038717">
    <property type="entry name" value="Tc1-like_DDE_dom"/>
</dbReference>
<comment type="caution">
    <text evidence="2">The sequence shown here is derived from an EMBL/GenBank/DDBJ whole genome shotgun (WGS) entry which is preliminary data.</text>
</comment>
<evidence type="ECO:0000259" key="1">
    <source>
        <dbReference type="Pfam" id="PF13358"/>
    </source>
</evidence>
<dbReference type="EMBL" id="JBHSOG010000014">
    <property type="protein sequence ID" value="MFC5768656.1"/>
    <property type="molecule type" value="Genomic_DNA"/>
</dbReference>
<organism evidence="2 3">
    <name type="scientific">Thauera sinica</name>
    <dbReference type="NCBI Taxonomy" id="2665146"/>
    <lineage>
        <taxon>Bacteria</taxon>
        <taxon>Pseudomonadati</taxon>
        <taxon>Pseudomonadota</taxon>
        <taxon>Betaproteobacteria</taxon>
        <taxon>Rhodocyclales</taxon>
        <taxon>Zoogloeaceae</taxon>
        <taxon>Thauera</taxon>
    </lineage>
</organism>
<gene>
    <name evidence="2" type="ORF">ACFPTN_04670</name>
</gene>